<feature type="region of interest" description="Disordered" evidence="1">
    <location>
        <begin position="320"/>
        <end position="344"/>
    </location>
</feature>
<feature type="compositionally biased region" description="Acidic residues" evidence="1">
    <location>
        <begin position="426"/>
        <end position="436"/>
    </location>
</feature>
<keyword evidence="2" id="KW-0472">Membrane</keyword>
<evidence type="ECO:0000256" key="1">
    <source>
        <dbReference type="SAM" id="MobiDB-lite"/>
    </source>
</evidence>
<keyword evidence="2" id="KW-0812">Transmembrane</keyword>
<dbReference type="InterPro" id="IPR046796">
    <property type="entry name" value="Transposase_32_dom"/>
</dbReference>
<comment type="caution">
    <text evidence="4">The sequence shown here is derived from an EMBL/GenBank/DDBJ whole genome shotgun (WGS) entry which is preliminary data.</text>
</comment>
<feature type="transmembrane region" description="Helical" evidence="2">
    <location>
        <begin position="445"/>
        <end position="465"/>
    </location>
</feature>
<dbReference type="Proteomes" id="UP000187406">
    <property type="component" value="Unassembled WGS sequence"/>
</dbReference>
<feature type="compositionally biased region" description="Basic residues" evidence="1">
    <location>
        <begin position="1"/>
        <end position="12"/>
    </location>
</feature>
<feature type="region of interest" description="Disordered" evidence="1">
    <location>
        <begin position="1"/>
        <end position="48"/>
    </location>
</feature>
<keyword evidence="5" id="KW-1185">Reference proteome</keyword>
<evidence type="ECO:0000313" key="5">
    <source>
        <dbReference type="Proteomes" id="UP000187406"/>
    </source>
</evidence>
<feature type="region of interest" description="Disordered" evidence="1">
    <location>
        <begin position="418"/>
        <end position="440"/>
    </location>
</feature>
<dbReference type="EMBL" id="BDDD01003260">
    <property type="protein sequence ID" value="GAV84552.1"/>
    <property type="molecule type" value="Genomic_DNA"/>
</dbReference>
<feature type="domain" description="Putative plant transposon protein" evidence="3">
    <location>
        <begin position="86"/>
        <end position="268"/>
    </location>
</feature>
<dbReference type="InParanoid" id="A0A1Q3CWK1"/>
<feature type="compositionally biased region" description="Low complexity" evidence="1">
    <location>
        <begin position="330"/>
        <end position="342"/>
    </location>
</feature>
<dbReference type="Pfam" id="PF20167">
    <property type="entry name" value="Transposase_32"/>
    <property type="match status" value="1"/>
</dbReference>
<name>A0A1Q3CWK1_CEPFO</name>
<keyword evidence="2" id="KW-1133">Transmembrane helix</keyword>
<dbReference type="OrthoDB" id="1303972at2759"/>
<protein>
    <recommendedName>
        <fullName evidence="3">Putative plant transposon protein domain-containing protein</fullName>
    </recommendedName>
</protein>
<evidence type="ECO:0000256" key="2">
    <source>
        <dbReference type="SAM" id="Phobius"/>
    </source>
</evidence>
<sequence>MVRSKQGAKKKGTSSSQPPKSAKKQRLEIREPSPDPALQSDSESEEQAPVPLRSVAFVDKRVMGGRNIDLDFYSSEFSFVSWLEDLHLIPLVQIYDPFYIKLVKEFYSNLRMVSSQNEEFALYSSVKGERIYLDSRILASILHITHIGLYVFEHKKWPEVEGFHPNQILSILYPNDPNVHPNMSLTTNRLSVDHRLLHHLIVHQILPTGGGYAKLSRMQVFLMWCILSKIEFCFPLLMLKTMVRAFSQKKSVLPFGSILTKVFQHFHIRLEGEIATKLKKEDTYNKSTLNRMGWKKQEGIWTYYPKVDQGPRIAIEEQEENPQWEAKGEAAPAQPQAQSSSSTTDYDRVMEFMRSQFASMQASLDDKFEQENTRLGRLENDHKILHSEYENVDDTVYYDLRVVKRRLKRMERKLADSKTIDRCEDTSGDEGEESDSDTPPAASSLFVAVFVVFIMNLDVHLYFLYEILVCKRKSC</sequence>
<evidence type="ECO:0000259" key="3">
    <source>
        <dbReference type="Pfam" id="PF20167"/>
    </source>
</evidence>
<evidence type="ECO:0000313" key="4">
    <source>
        <dbReference type="EMBL" id="GAV84552.1"/>
    </source>
</evidence>
<gene>
    <name evidence="4" type="ORF">CFOL_v3_27996</name>
</gene>
<accession>A0A1Q3CWK1</accession>
<organism evidence="4 5">
    <name type="scientific">Cephalotus follicularis</name>
    <name type="common">Albany pitcher plant</name>
    <dbReference type="NCBI Taxonomy" id="3775"/>
    <lineage>
        <taxon>Eukaryota</taxon>
        <taxon>Viridiplantae</taxon>
        <taxon>Streptophyta</taxon>
        <taxon>Embryophyta</taxon>
        <taxon>Tracheophyta</taxon>
        <taxon>Spermatophyta</taxon>
        <taxon>Magnoliopsida</taxon>
        <taxon>eudicotyledons</taxon>
        <taxon>Gunneridae</taxon>
        <taxon>Pentapetalae</taxon>
        <taxon>rosids</taxon>
        <taxon>fabids</taxon>
        <taxon>Oxalidales</taxon>
        <taxon>Cephalotaceae</taxon>
        <taxon>Cephalotus</taxon>
    </lineage>
</organism>
<reference evidence="5" key="1">
    <citation type="submission" date="2016-04" db="EMBL/GenBank/DDBJ databases">
        <title>Cephalotus genome sequencing.</title>
        <authorList>
            <person name="Fukushima K."/>
            <person name="Hasebe M."/>
            <person name="Fang X."/>
        </authorList>
    </citation>
    <scope>NUCLEOTIDE SEQUENCE [LARGE SCALE GENOMIC DNA]</scope>
    <source>
        <strain evidence="5">cv. St1</strain>
    </source>
</reference>
<proteinExistence type="predicted"/>
<dbReference type="AlphaFoldDB" id="A0A1Q3CWK1"/>